<dbReference type="EMBL" id="JAWJBA010000872">
    <property type="protein sequence ID" value="MDV2687536.1"/>
    <property type="molecule type" value="Genomic_DNA"/>
</dbReference>
<evidence type="ECO:0000259" key="8">
    <source>
        <dbReference type="Pfam" id="PF22638"/>
    </source>
</evidence>
<evidence type="ECO:0000256" key="7">
    <source>
        <dbReference type="SAM" id="Coils"/>
    </source>
</evidence>
<dbReference type="InterPro" id="IPR002371">
    <property type="entry name" value="FlgK"/>
</dbReference>
<dbReference type="Pfam" id="PF22638">
    <property type="entry name" value="FlgK_D1"/>
    <property type="match status" value="1"/>
</dbReference>
<evidence type="ECO:0000313" key="9">
    <source>
        <dbReference type="EMBL" id="MDV2687536.1"/>
    </source>
</evidence>
<gene>
    <name evidence="9" type="ORF">RYX56_24620</name>
</gene>
<feature type="non-terminal residue" evidence="9">
    <location>
        <position position="1"/>
    </location>
</feature>
<comment type="similarity">
    <text evidence="3">Belongs to the flagella basal body rod proteins family.</text>
</comment>
<feature type="non-terminal residue" evidence="9">
    <location>
        <position position="81"/>
    </location>
</feature>
<reference evidence="9 10" key="1">
    <citation type="submission" date="2023-10" db="EMBL/GenBank/DDBJ databases">
        <title>Screening of Alkalihalobacillus lindianensis BZ-TG-R113 and Its Alleviation of Salt Stress on Rapeseed Growth.</title>
        <authorList>
            <person name="Zhao B."/>
            <person name="Guo T."/>
        </authorList>
    </citation>
    <scope>NUCLEOTIDE SEQUENCE [LARGE SCALE GENOMIC DNA]</scope>
    <source>
        <strain evidence="9 10">BZ-TG-R113</strain>
    </source>
</reference>
<keyword evidence="10" id="KW-1185">Reference proteome</keyword>
<dbReference type="PANTHER" id="PTHR30033:SF1">
    <property type="entry name" value="FLAGELLAR HOOK-ASSOCIATED PROTEIN 1"/>
    <property type="match status" value="1"/>
</dbReference>
<dbReference type="PANTHER" id="PTHR30033">
    <property type="entry name" value="FLAGELLAR HOOK-ASSOCIATED PROTEIN 1"/>
    <property type="match status" value="1"/>
</dbReference>
<evidence type="ECO:0000256" key="4">
    <source>
        <dbReference type="ARBA" id="ARBA00016244"/>
    </source>
</evidence>
<comment type="caution">
    <text evidence="9">The sequence shown here is derived from an EMBL/GenBank/DDBJ whole genome shotgun (WGS) entry which is preliminary data.</text>
</comment>
<accession>A0ABU3XI03</accession>
<keyword evidence="9" id="KW-0966">Cell projection</keyword>
<comment type="subcellular location">
    <subcellularLocation>
        <location evidence="1">Bacterial flagellum</location>
    </subcellularLocation>
    <subcellularLocation>
        <location evidence="2">Secreted</location>
    </subcellularLocation>
</comment>
<feature type="domain" description="Flagellar hook-associated protein FlgK helical" evidence="8">
    <location>
        <begin position="2"/>
        <end position="81"/>
    </location>
</feature>
<keyword evidence="9" id="KW-0969">Cilium</keyword>
<protein>
    <recommendedName>
        <fullName evidence="4">Flagellar hook-associated protein 1</fullName>
    </recommendedName>
</protein>
<keyword evidence="9" id="KW-0282">Flagellum</keyword>
<evidence type="ECO:0000313" key="10">
    <source>
        <dbReference type="Proteomes" id="UP001287282"/>
    </source>
</evidence>
<keyword evidence="5" id="KW-0964">Secreted</keyword>
<keyword evidence="6" id="KW-0975">Bacterial flagellum</keyword>
<name>A0ABU3XI03_9BACI</name>
<organism evidence="9 10">
    <name type="scientific">Alkalihalophilus lindianensis</name>
    <dbReference type="NCBI Taxonomy" id="1630542"/>
    <lineage>
        <taxon>Bacteria</taxon>
        <taxon>Bacillati</taxon>
        <taxon>Bacillota</taxon>
        <taxon>Bacilli</taxon>
        <taxon>Bacillales</taxon>
        <taxon>Bacillaceae</taxon>
        <taxon>Alkalihalophilus</taxon>
    </lineage>
</organism>
<evidence type="ECO:0000256" key="1">
    <source>
        <dbReference type="ARBA" id="ARBA00004365"/>
    </source>
</evidence>
<dbReference type="Proteomes" id="UP001287282">
    <property type="component" value="Unassembled WGS sequence"/>
</dbReference>
<sequence>ADLKQVIKTKTDEVNSISRQISSLNDQISRLVANNYEPNDLYDQRDLLIDQLSKIVNVKVTQNGNGMVDIVVASQALVSGN</sequence>
<dbReference type="InterPro" id="IPR053927">
    <property type="entry name" value="FlgK_helical"/>
</dbReference>
<evidence type="ECO:0000256" key="5">
    <source>
        <dbReference type="ARBA" id="ARBA00022525"/>
    </source>
</evidence>
<evidence type="ECO:0000256" key="3">
    <source>
        <dbReference type="ARBA" id="ARBA00009677"/>
    </source>
</evidence>
<proteinExistence type="inferred from homology"/>
<feature type="coiled-coil region" evidence="7">
    <location>
        <begin position="7"/>
        <end position="34"/>
    </location>
</feature>
<keyword evidence="7" id="KW-0175">Coiled coil</keyword>
<evidence type="ECO:0000256" key="6">
    <source>
        <dbReference type="ARBA" id="ARBA00023143"/>
    </source>
</evidence>
<evidence type="ECO:0000256" key="2">
    <source>
        <dbReference type="ARBA" id="ARBA00004613"/>
    </source>
</evidence>
<dbReference type="SUPFAM" id="SSF64518">
    <property type="entry name" value="Phase 1 flagellin"/>
    <property type="match status" value="1"/>
</dbReference>